<proteinExistence type="predicted"/>
<reference evidence="1" key="1">
    <citation type="submission" date="2014-09" db="EMBL/GenBank/DDBJ databases">
        <authorList>
            <person name="Magalhaes I.L.F."/>
            <person name="Oliveira U."/>
            <person name="Santos F.R."/>
            <person name="Vidigal T.H.D.A."/>
            <person name="Brescovit A.D."/>
            <person name="Santos A.J."/>
        </authorList>
    </citation>
    <scope>NUCLEOTIDE SEQUENCE</scope>
    <source>
        <tissue evidence="1">Shoot tissue taken approximately 20 cm above the soil surface</tissue>
    </source>
</reference>
<protein>
    <submittedName>
        <fullName evidence="1">Uncharacterized protein</fullName>
    </submittedName>
</protein>
<dbReference type="AlphaFoldDB" id="A0A0A9E8P0"/>
<dbReference type="EMBL" id="GBRH01202487">
    <property type="protein sequence ID" value="JAD95408.1"/>
    <property type="molecule type" value="Transcribed_RNA"/>
</dbReference>
<name>A0A0A9E8P0_ARUDO</name>
<organism evidence="1">
    <name type="scientific">Arundo donax</name>
    <name type="common">Giant reed</name>
    <name type="synonym">Donax arundinaceus</name>
    <dbReference type="NCBI Taxonomy" id="35708"/>
    <lineage>
        <taxon>Eukaryota</taxon>
        <taxon>Viridiplantae</taxon>
        <taxon>Streptophyta</taxon>
        <taxon>Embryophyta</taxon>
        <taxon>Tracheophyta</taxon>
        <taxon>Spermatophyta</taxon>
        <taxon>Magnoliopsida</taxon>
        <taxon>Liliopsida</taxon>
        <taxon>Poales</taxon>
        <taxon>Poaceae</taxon>
        <taxon>PACMAD clade</taxon>
        <taxon>Arundinoideae</taxon>
        <taxon>Arundineae</taxon>
        <taxon>Arundo</taxon>
    </lineage>
</organism>
<sequence>MQLVLLAWQWLAFVYSSGWASFNWILRSKENVKL</sequence>
<accession>A0A0A9E8P0</accession>
<evidence type="ECO:0000313" key="1">
    <source>
        <dbReference type="EMBL" id="JAD95408.1"/>
    </source>
</evidence>
<reference evidence="1" key="2">
    <citation type="journal article" date="2015" name="Data Brief">
        <title>Shoot transcriptome of the giant reed, Arundo donax.</title>
        <authorList>
            <person name="Barrero R.A."/>
            <person name="Guerrero F.D."/>
            <person name="Moolhuijzen P."/>
            <person name="Goolsby J.A."/>
            <person name="Tidwell J."/>
            <person name="Bellgard S.E."/>
            <person name="Bellgard M.I."/>
        </authorList>
    </citation>
    <scope>NUCLEOTIDE SEQUENCE</scope>
    <source>
        <tissue evidence="1">Shoot tissue taken approximately 20 cm above the soil surface</tissue>
    </source>
</reference>